<keyword evidence="3 12" id="KW-0723">Serine/threonine-protein kinase</keyword>
<feature type="binding site" evidence="11">
    <location>
        <position position="74"/>
    </location>
    <ligand>
        <name>ATP</name>
        <dbReference type="ChEBI" id="CHEBI:30616"/>
    </ligand>
</feature>
<sequence length="355" mass="40273">MAKVMDKDRLSNIRMHSSLALSTNRKSSTRLSQQRPPSNRQQMEYRPIKVIGQGAFGIVYCARAVDGSIVAIKKVLLDPRYKNRELETMQEINNRYCIRLCSAFKTPGRKPKEYYLNLVMDYLPLSLHQFNMNYRKERKYPPLLYVKLFAFQMFAGLNYIHSIGVTHRDLKPQNILCDMESGELKICDFGSAKQLVPGEKSVSYIASRYYRAPELIFDCVYYTSAIDIWAGACVVAEMLMAGMPIFAGGSSLGQLHEIVKVLGPPTEDDMNSFQHGADIPLSSNPGIGLENVLPRHTPPDIMDLLKSIFIYNPSKRPTALECIKHPCFDELFDPELKMPSGRPFPFLDRSGQSIE</sequence>
<evidence type="ECO:0000256" key="8">
    <source>
        <dbReference type="ARBA" id="ARBA00022840"/>
    </source>
</evidence>
<keyword evidence="5" id="KW-0808">Transferase</keyword>
<dbReference type="InParanoid" id="A2DK73"/>
<dbReference type="Pfam" id="PF00069">
    <property type="entry name" value="Pkinase"/>
    <property type="match status" value="1"/>
</dbReference>
<evidence type="ECO:0000256" key="4">
    <source>
        <dbReference type="ARBA" id="ARBA00022553"/>
    </source>
</evidence>
<evidence type="ECO:0000256" key="7">
    <source>
        <dbReference type="ARBA" id="ARBA00022777"/>
    </source>
</evidence>
<dbReference type="Gene3D" id="3.30.200.20">
    <property type="entry name" value="Phosphorylase Kinase, domain 1"/>
    <property type="match status" value="1"/>
</dbReference>
<evidence type="ECO:0000256" key="2">
    <source>
        <dbReference type="ARBA" id="ARBA00012513"/>
    </source>
</evidence>
<evidence type="ECO:0000313" key="17">
    <source>
        <dbReference type="Proteomes" id="UP000001542"/>
    </source>
</evidence>
<dbReference type="eggNOG" id="KOG0658">
    <property type="taxonomic scope" value="Eukaryota"/>
</dbReference>
<dbReference type="InterPro" id="IPR050591">
    <property type="entry name" value="GSK-3"/>
</dbReference>
<dbReference type="OMA" id="GNQPMDY"/>
<dbReference type="VEuPathDB" id="TrichDB:TVAGG3_0170440"/>
<dbReference type="Gene3D" id="1.10.510.10">
    <property type="entry name" value="Transferase(Phosphotransferase) domain 1"/>
    <property type="match status" value="1"/>
</dbReference>
<evidence type="ECO:0000259" key="15">
    <source>
        <dbReference type="PROSITE" id="PS50011"/>
    </source>
</evidence>
<comment type="catalytic activity">
    <reaction evidence="9">
        <text>L-threonyl-[protein] + ATP = O-phospho-L-threonyl-[protein] + ADP + H(+)</text>
        <dbReference type="Rhea" id="RHEA:46608"/>
        <dbReference type="Rhea" id="RHEA-COMP:11060"/>
        <dbReference type="Rhea" id="RHEA-COMP:11605"/>
        <dbReference type="ChEBI" id="CHEBI:15378"/>
        <dbReference type="ChEBI" id="CHEBI:30013"/>
        <dbReference type="ChEBI" id="CHEBI:30616"/>
        <dbReference type="ChEBI" id="CHEBI:61977"/>
        <dbReference type="ChEBI" id="CHEBI:456216"/>
        <dbReference type="EC" id="2.7.11.1"/>
    </reaction>
</comment>
<dbReference type="KEGG" id="tva:5464769"/>
<evidence type="ECO:0000256" key="12">
    <source>
        <dbReference type="RuleBase" id="RU000304"/>
    </source>
</evidence>
<dbReference type="RefSeq" id="XP_001580230.1">
    <property type="nucleotide sequence ID" value="XM_001580180.1"/>
</dbReference>
<dbReference type="InterPro" id="IPR039192">
    <property type="entry name" value="STKc_GSK3"/>
</dbReference>
<dbReference type="PROSITE" id="PS00108">
    <property type="entry name" value="PROTEIN_KINASE_ST"/>
    <property type="match status" value="1"/>
</dbReference>
<evidence type="ECO:0000256" key="14">
    <source>
        <dbReference type="SAM" id="Phobius"/>
    </source>
</evidence>
<dbReference type="SUPFAM" id="SSF56112">
    <property type="entry name" value="Protein kinase-like (PK-like)"/>
    <property type="match status" value="1"/>
</dbReference>
<dbReference type="InterPro" id="IPR000719">
    <property type="entry name" value="Prot_kinase_dom"/>
</dbReference>
<evidence type="ECO:0000256" key="9">
    <source>
        <dbReference type="ARBA" id="ARBA00047899"/>
    </source>
</evidence>
<dbReference type="SMART" id="SM00220">
    <property type="entry name" value="S_TKc"/>
    <property type="match status" value="1"/>
</dbReference>
<keyword evidence="8 11" id="KW-0067">ATP-binding</keyword>
<feature type="compositionally biased region" description="Polar residues" evidence="13">
    <location>
        <begin position="19"/>
        <end position="42"/>
    </location>
</feature>
<dbReference type="GO" id="GO:0005737">
    <property type="term" value="C:cytoplasm"/>
    <property type="evidence" value="ECO:0000318"/>
    <property type="project" value="GO_Central"/>
</dbReference>
<dbReference type="AlphaFoldDB" id="A2DK73"/>
<keyword evidence="7 16" id="KW-0418">Kinase</keyword>
<reference evidence="16" key="1">
    <citation type="submission" date="2006-10" db="EMBL/GenBank/DDBJ databases">
        <authorList>
            <person name="Amadeo P."/>
            <person name="Zhao Q."/>
            <person name="Wortman J."/>
            <person name="Fraser-Liggett C."/>
            <person name="Carlton J."/>
        </authorList>
    </citation>
    <scope>NUCLEOTIDE SEQUENCE</scope>
    <source>
        <strain evidence="16">G3</strain>
    </source>
</reference>
<evidence type="ECO:0000313" key="16">
    <source>
        <dbReference type="EMBL" id="EAY19244.1"/>
    </source>
</evidence>
<organism evidence="16 17">
    <name type="scientific">Trichomonas vaginalis (strain ATCC PRA-98 / G3)</name>
    <dbReference type="NCBI Taxonomy" id="412133"/>
    <lineage>
        <taxon>Eukaryota</taxon>
        <taxon>Metamonada</taxon>
        <taxon>Parabasalia</taxon>
        <taxon>Trichomonadida</taxon>
        <taxon>Trichomonadidae</taxon>
        <taxon>Trichomonas</taxon>
    </lineage>
</organism>
<feature type="transmembrane region" description="Helical" evidence="14">
    <location>
        <begin position="142"/>
        <end position="160"/>
    </location>
</feature>
<comment type="catalytic activity">
    <reaction evidence="10">
        <text>L-seryl-[protein] + ATP = O-phospho-L-seryl-[protein] + ADP + H(+)</text>
        <dbReference type="Rhea" id="RHEA:17989"/>
        <dbReference type="Rhea" id="RHEA-COMP:9863"/>
        <dbReference type="Rhea" id="RHEA-COMP:11604"/>
        <dbReference type="ChEBI" id="CHEBI:15378"/>
        <dbReference type="ChEBI" id="CHEBI:29999"/>
        <dbReference type="ChEBI" id="CHEBI:30616"/>
        <dbReference type="ChEBI" id="CHEBI:83421"/>
        <dbReference type="ChEBI" id="CHEBI:456216"/>
        <dbReference type="EC" id="2.7.11.1"/>
    </reaction>
</comment>
<keyword evidence="17" id="KW-1185">Reference proteome</keyword>
<dbReference type="EMBL" id="DS113210">
    <property type="protein sequence ID" value="EAY19244.1"/>
    <property type="molecule type" value="Genomic_DNA"/>
</dbReference>
<dbReference type="EC" id="2.7.11.1" evidence="2"/>
<dbReference type="STRING" id="5722.A2DK73"/>
<dbReference type="PROSITE" id="PS50011">
    <property type="entry name" value="PROTEIN_KINASE_DOM"/>
    <property type="match status" value="1"/>
</dbReference>
<dbReference type="GO" id="GO:0004674">
    <property type="term" value="F:protein serine/threonine kinase activity"/>
    <property type="evidence" value="ECO:0000318"/>
    <property type="project" value="GO_Central"/>
</dbReference>
<protein>
    <recommendedName>
        <fullName evidence="2">non-specific serine/threonine protein kinase</fullName>
        <ecNumber evidence="2">2.7.11.1</ecNumber>
    </recommendedName>
</protein>
<feature type="domain" description="Protein kinase" evidence="15">
    <location>
        <begin position="45"/>
        <end position="328"/>
    </location>
</feature>
<evidence type="ECO:0000256" key="10">
    <source>
        <dbReference type="ARBA" id="ARBA00048679"/>
    </source>
</evidence>
<dbReference type="Proteomes" id="UP000001542">
    <property type="component" value="Unassembled WGS sequence"/>
</dbReference>
<dbReference type="FunFam" id="1.10.510.10:FF:000688">
    <property type="entry name" value="RIM11p Protein kinase"/>
    <property type="match status" value="1"/>
</dbReference>
<dbReference type="InterPro" id="IPR011009">
    <property type="entry name" value="Kinase-like_dom_sf"/>
</dbReference>
<evidence type="ECO:0000256" key="3">
    <source>
        <dbReference type="ARBA" id="ARBA00022527"/>
    </source>
</evidence>
<keyword evidence="14" id="KW-1133">Transmembrane helix</keyword>
<dbReference type="CDD" id="cd14137">
    <property type="entry name" value="STKc_GSK3"/>
    <property type="match status" value="1"/>
</dbReference>
<accession>A2DK73</accession>
<evidence type="ECO:0000256" key="13">
    <source>
        <dbReference type="SAM" id="MobiDB-lite"/>
    </source>
</evidence>
<keyword evidence="14" id="KW-0812">Transmembrane</keyword>
<evidence type="ECO:0000256" key="6">
    <source>
        <dbReference type="ARBA" id="ARBA00022741"/>
    </source>
</evidence>
<dbReference type="InterPro" id="IPR017441">
    <property type="entry name" value="Protein_kinase_ATP_BS"/>
</dbReference>
<dbReference type="GO" id="GO:0005524">
    <property type="term" value="F:ATP binding"/>
    <property type="evidence" value="ECO:0007669"/>
    <property type="project" value="UniProtKB-UniRule"/>
</dbReference>
<dbReference type="VEuPathDB" id="TrichDB:TVAG_214690"/>
<keyword evidence="14" id="KW-0472">Membrane</keyword>
<dbReference type="PANTHER" id="PTHR24057">
    <property type="entry name" value="GLYCOGEN SYNTHASE KINASE-3 ALPHA"/>
    <property type="match status" value="1"/>
</dbReference>
<dbReference type="InterPro" id="IPR008271">
    <property type="entry name" value="Ser/Thr_kinase_AS"/>
</dbReference>
<proteinExistence type="inferred from homology"/>
<dbReference type="PROSITE" id="PS00107">
    <property type="entry name" value="PROTEIN_KINASE_ATP"/>
    <property type="match status" value="1"/>
</dbReference>
<dbReference type="GO" id="GO:0007165">
    <property type="term" value="P:signal transduction"/>
    <property type="evidence" value="ECO:0000318"/>
    <property type="project" value="GO_Central"/>
</dbReference>
<dbReference type="OrthoDB" id="272141at2759"/>
<dbReference type="GO" id="GO:0005634">
    <property type="term" value="C:nucleus"/>
    <property type="evidence" value="ECO:0000318"/>
    <property type="project" value="GO_Central"/>
</dbReference>
<dbReference type="SMR" id="A2DK73"/>
<feature type="region of interest" description="Disordered" evidence="13">
    <location>
        <begin position="16"/>
        <end position="43"/>
    </location>
</feature>
<gene>
    <name evidence="16" type="ORF">TVAG_214690</name>
</gene>
<evidence type="ECO:0000256" key="5">
    <source>
        <dbReference type="ARBA" id="ARBA00022679"/>
    </source>
</evidence>
<evidence type="ECO:0000256" key="1">
    <source>
        <dbReference type="ARBA" id="ARBA00005527"/>
    </source>
</evidence>
<keyword evidence="6 11" id="KW-0547">Nucleotide-binding</keyword>
<reference evidence="16" key="2">
    <citation type="journal article" date="2007" name="Science">
        <title>Draft genome sequence of the sexually transmitted pathogen Trichomonas vaginalis.</title>
        <authorList>
            <person name="Carlton J.M."/>
            <person name="Hirt R.P."/>
            <person name="Silva J.C."/>
            <person name="Delcher A.L."/>
            <person name="Schatz M."/>
            <person name="Zhao Q."/>
            <person name="Wortman J.R."/>
            <person name="Bidwell S.L."/>
            <person name="Alsmark U.C.M."/>
            <person name="Besteiro S."/>
            <person name="Sicheritz-Ponten T."/>
            <person name="Noel C.J."/>
            <person name="Dacks J.B."/>
            <person name="Foster P.G."/>
            <person name="Simillion C."/>
            <person name="Van de Peer Y."/>
            <person name="Miranda-Saavedra D."/>
            <person name="Barton G.J."/>
            <person name="Westrop G.D."/>
            <person name="Mueller S."/>
            <person name="Dessi D."/>
            <person name="Fiori P.L."/>
            <person name="Ren Q."/>
            <person name="Paulsen I."/>
            <person name="Zhang H."/>
            <person name="Bastida-Corcuera F.D."/>
            <person name="Simoes-Barbosa A."/>
            <person name="Brown M.T."/>
            <person name="Hayes R.D."/>
            <person name="Mukherjee M."/>
            <person name="Okumura C.Y."/>
            <person name="Schneider R."/>
            <person name="Smith A.J."/>
            <person name="Vanacova S."/>
            <person name="Villalvazo M."/>
            <person name="Haas B.J."/>
            <person name="Pertea M."/>
            <person name="Feldblyum T.V."/>
            <person name="Utterback T.R."/>
            <person name="Shu C.L."/>
            <person name="Osoegawa K."/>
            <person name="de Jong P.J."/>
            <person name="Hrdy I."/>
            <person name="Horvathova L."/>
            <person name="Zubacova Z."/>
            <person name="Dolezal P."/>
            <person name="Malik S.B."/>
            <person name="Logsdon J.M. Jr."/>
            <person name="Henze K."/>
            <person name="Gupta A."/>
            <person name="Wang C.C."/>
            <person name="Dunne R.L."/>
            <person name="Upcroft J.A."/>
            <person name="Upcroft P."/>
            <person name="White O."/>
            <person name="Salzberg S.L."/>
            <person name="Tang P."/>
            <person name="Chiu C.-H."/>
            <person name="Lee Y.-S."/>
            <person name="Embley T.M."/>
            <person name="Coombs G.H."/>
            <person name="Mottram J.C."/>
            <person name="Tachezy J."/>
            <person name="Fraser-Liggett C.M."/>
            <person name="Johnson P.J."/>
        </authorList>
    </citation>
    <scope>NUCLEOTIDE SEQUENCE [LARGE SCALE GENOMIC DNA]</scope>
    <source>
        <strain evidence="16">G3</strain>
    </source>
</reference>
<keyword evidence="4" id="KW-0597">Phosphoprotein</keyword>
<comment type="similarity">
    <text evidence="1">Belongs to the protein kinase superfamily. CMGC Ser/Thr protein kinase family. GSK-3 subfamily.</text>
</comment>
<evidence type="ECO:0000256" key="11">
    <source>
        <dbReference type="PROSITE-ProRule" id="PRU10141"/>
    </source>
</evidence>
<dbReference type="PANTHER" id="PTHR24057:SF0">
    <property type="entry name" value="PROTEIN KINASE SHAGGY-RELATED"/>
    <property type="match status" value="1"/>
</dbReference>
<dbReference type="GO" id="GO:0030154">
    <property type="term" value="P:cell differentiation"/>
    <property type="evidence" value="ECO:0000318"/>
    <property type="project" value="GO_Central"/>
</dbReference>
<name>A2DK73_TRIV3</name>